<dbReference type="VEuPathDB" id="FungiDB:SPSK_01419"/>
<evidence type="ECO:0000313" key="10">
    <source>
        <dbReference type="Proteomes" id="UP000033710"/>
    </source>
</evidence>
<proteinExistence type="predicted"/>
<feature type="region of interest" description="Disordered" evidence="4">
    <location>
        <begin position="89"/>
        <end position="111"/>
    </location>
</feature>
<dbReference type="SUPFAM" id="SSF48403">
    <property type="entry name" value="Ankyrin repeat"/>
    <property type="match status" value="1"/>
</dbReference>
<dbReference type="InterPro" id="IPR055497">
    <property type="entry name" value="DUF7069"/>
</dbReference>
<sequence length="1022" mass="115742">MAGFREKLQKWRDRKGGGRAQPDAASVASSAKGSNDIRQERSGDNLVDPVNRKESSTTQSLWDRAYDALRKEKTQLVKDYEKLLSKEEQMANSTLSNGSPAQPIPRHDVTLDPDSQYRQAQLKTVIEQGLRRMEEKKARYTIAGHEFVLTDQIAQAAGFVLWAKDWIGEAVKASPEASVAWAGVCIILPLLTNPKTTEDANRDGFTYVTTRMRYYAALEPLLLRLGQNSEVADGLMAEANSHIVDLYQQILEFQIRSVLRFYQHRLEGYAGDVFRPRDWEQMRLKIEQLEATVNGNLNQINQFVSRQELESLDKTSTESLGTIRKLLSVSEQQLRVQEAQRDIIQEQLKIQKDAVQQKLSDKQEACLQLFYLTNNKTTYEWYKDRVEDRVEDTCLWFLQHRHFQEWLKQESGPLLVSADPGCGKSVLAKYLIDYEIPRSATTCYFFFKDQDQNTIRQALCALLHQLFSKKPALIEHAMGLFREKGPRLIDSTESLWTILGNAVQDQRAGPVVIVLDALDECAEEEFKDLILNVDSQFRSNQSGYGKLKYLLTSRPYEQIVSKFRGRLDAFPHIRIPGEEESEIISQEVNLVIQYRVEQLAREEGLSNQVKRHLAERLLGIEHRTYLWVYLVFDYLKTGFKKTVKGIEAAIKTLPENVNQVYERILNKSKEDPMVQKVLSIILAASRPLTLSEMNVATNIDDQLQSIHDLDLEEEEAFKSRLRSWCGLFVSIHHNRVYFLHQTAREFLTDSPSPTAVSLELRWHRSITTRHAHTVLAELCVFYLNNFNSDISLTTTVNGASGHDNDRVAFLNYSANYWGFHFHEAGIVDDAAIVPLASGICDPDSKSHLLWSKIYCKIHWLNPKYFTGLIVASYFGHNSVVKLLLEKRADVEAKDNDGRTPLSHAAQGGHEAVARLLLEKGAGVEAKDNDGLTPLSSAVLFGYEAVARLLLEKGADVEAKDNYSLTPLSSTALFGYEAVARLLLEKGADVEAKDNDGRTPLSHAAQGGHEAVVKLLKSHDARS</sequence>
<evidence type="ECO:0000259" key="8">
    <source>
        <dbReference type="Pfam" id="PF24883"/>
    </source>
</evidence>
<feature type="repeat" description="ANK" evidence="2">
    <location>
        <begin position="962"/>
        <end position="994"/>
    </location>
</feature>
<dbReference type="InterPro" id="IPR027417">
    <property type="entry name" value="P-loop_NTPase"/>
</dbReference>
<keyword evidence="3" id="KW-0175">Coiled coil</keyword>
<accession>A0A0F2MEA5</accession>
<evidence type="ECO:0000256" key="3">
    <source>
        <dbReference type="SAM" id="Coils"/>
    </source>
</evidence>
<organism evidence="9 10">
    <name type="scientific">Sporothrix schenckii 1099-18</name>
    <dbReference type="NCBI Taxonomy" id="1397361"/>
    <lineage>
        <taxon>Eukaryota</taxon>
        <taxon>Fungi</taxon>
        <taxon>Dikarya</taxon>
        <taxon>Ascomycota</taxon>
        <taxon>Pezizomycotina</taxon>
        <taxon>Sordariomycetes</taxon>
        <taxon>Sordariomycetidae</taxon>
        <taxon>Ophiostomatales</taxon>
        <taxon>Ophiostomataceae</taxon>
        <taxon>Sporothrix</taxon>
    </lineage>
</organism>
<dbReference type="InterPro" id="IPR056884">
    <property type="entry name" value="NPHP3-like_N"/>
</dbReference>
<dbReference type="SMART" id="SM00248">
    <property type="entry name" value="ANK"/>
    <property type="match status" value="5"/>
</dbReference>
<feature type="repeat" description="ANK" evidence="2">
    <location>
        <begin position="863"/>
        <end position="895"/>
    </location>
</feature>
<keyword evidence="1" id="KW-0677">Repeat</keyword>
<dbReference type="Pfam" id="PF22939">
    <property type="entry name" value="WHD_GPIID"/>
    <property type="match status" value="1"/>
</dbReference>
<dbReference type="PROSITE" id="PS50088">
    <property type="entry name" value="ANK_REPEAT"/>
    <property type="match status" value="5"/>
</dbReference>
<evidence type="ECO:0000256" key="1">
    <source>
        <dbReference type="ARBA" id="ARBA00022737"/>
    </source>
</evidence>
<dbReference type="AlphaFoldDB" id="A0A0F2MEA5"/>
<dbReference type="PANTHER" id="PTHR10039">
    <property type="entry name" value="AMELOGENIN"/>
    <property type="match status" value="1"/>
</dbReference>
<feature type="coiled-coil region" evidence="3">
    <location>
        <begin position="329"/>
        <end position="365"/>
    </location>
</feature>
<evidence type="ECO:0000259" key="5">
    <source>
        <dbReference type="Pfam" id="PF17100"/>
    </source>
</evidence>
<feature type="domain" description="NWD NACHT-NTPase N-terminal" evidence="5">
    <location>
        <begin position="59"/>
        <end position="294"/>
    </location>
</feature>
<dbReference type="Pfam" id="PF17100">
    <property type="entry name" value="NACHT_N"/>
    <property type="match status" value="1"/>
</dbReference>
<keyword evidence="2" id="KW-0040">ANK repeat</keyword>
<comment type="caution">
    <text evidence="9">The sequence shown here is derived from an EMBL/GenBank/DDBJ whole genome shotgun (WGS) entry which is preliminary data.</text>
</comment>
<dbReference type="OrthoDB" id="163438at2759"/>
<dbReference type="InterPro" id="IPR031359">
    <property type="entry name" value="NACHT_N"/>
</dbReference>
<feature type="repeat" description="ANK" evidence="2">
    <location>
        <begin position="995"/>
        <end position="1022"/>
    </location>
</feature>
<dbReference type="Gene3D" id="3.40.50.300">
    <property type="entry name" value="P-loop containing nucleotide triphosphate hydrolases"/>
    <property type="match status" value="1"/>
</dbReference>
<dbReference type="Gene3D" id="1.25.40.20">
    <property type="entry name" value="Ankyrin repeat-containing domain"/>
    <property type="match status" value="2"/>
</dbReference>
<dbReference type="PRINTS" id="PR01415">
    <property type="entry name" value="ANKYRIN"/>
</dbReference>
<dbReference type="Pfam" id="PF23239">
    <property type="entry name" value="DUF7069"/>
    <property type="match status" value="1"/>
</dbReference>
<feature type="repeat" description="ANK" evidence="2">
    <location>
        <begin position="929"/>
        <end position="961"/>
    </location>
</feature>
<feature type="domain" description="GPI inositol-deacylase winged helix" evidence="6">
    <location>
        <begin position="662"/>
        <end position="749"/>
    </location>
</feature>
<dbReference type="GeneID" id="27663610"/>
<dbReference type="RefSeq" id="XP_016589866.1">
    <property type="nucleotide sequence ID" value="XM_016728333.1"/>
</dbReference>
<dbReference type="KEGG" id="ssck:SPSK_01419"/>
<dbReference type="PROSITE" id="PS50297">
    <property type="entry name" value="ANK_REP_REGION"/>
    <property type="match status" value="5"/>
</dbReference>
<dbReference type="PANTHER" id="PTHR10039:SF14">
    <property type="entry name" value="NACHT DOMAIN-CONTAINING PROTEIN"/>
    <property type="match status" value="1"/>
</dbReference>
<dbReference type="EMBL" id="AXCR01000005">
    <property type="protein sequence ID" value="KJR87190.1"/>
    <property type="molecule type" value="Genomic_DNA"/>
</dbReference>
<feature type="domain" description="Nephrocystin 3-like N-terminal" evidence="8">
    <location>
        <begin position="392"/>
        <end position="554"/>
    </location>
</feature>
<dbReference type="Pfam" id="PF12796">
    <property type="entry name" value="Ank_2"/>
    <property type="match status" value="2"/>
</dbReference>
<dbReference type="InterPro" id="IPR002110">
    <property type="entry name" value="Ankyrin_rpt"/>
</dbReference>
<dbReference type="SUPFAM" id="SSF52540">
    <property type="entry name" value="P-loop containing nucleoside triphosphate hydrolases"/>
    <property type="match status" value="1"/>
</dbReference>
<reference evidence="9 10" key="1">
    <citation type="journal article" date="2014" name="BMC Genomics">
        <title>Comparative genomics of the major fungal agents of human and animal Sporotrichosis: Sporothrix schenckii and Sporothrix brasiliensis.</title>
        <authorList>
            <person name="Teixeira M.M."/>
            <person name="de Almeida L.G."/>
            <person name="Kubitschek-Barreira P."/>
            <person name="Alves F.L."/>
            <person name="Kioshima E.S."/>
            <person name="Abadio A.K."/>
            <person name="Fernandes L."/>
            <person name="Derengowski L.S."/>
            <person name="Ferreira K.S."/>
            <person name="Souza R.C."/>
            <person name="Ruiz J.C."/>
            <person name="de Andrade N.C."/>
            <person name="Paes H.C."/>
            <person name="Nicola A.M."/>
            <person name="Albuquerque P."/>
            <person name="Gerber A.L."/>
            <person name="Martins V.P."/>
            <person name="Peconick L.D."/>
            <person name="Neto A.V."/>
            <person name="Chaucanez C.B."/>
            <person name="Silva P.A."/>
            <person name="Cunha O.L."/>
            <person name="de Oliveira F.F."/>
            <person name="dos Santos T.C."/>
            <person name="Barros A.L."/>
            <person name="Soares M.A."/>
            <person name="de Oliveira L.M."/>
            <person name="Marini M.M."/>
            <person name="Villalobos-Duno H."/>
            <person name="Cunha M.M."/>
            <person name="de Hoog S."/>
            <person name="da Silveira J.F."/>
            <person name="Henrissat B."/>
            <person name="Nino-Vega G.A."/>
            <person name="Cisalpino P.S."/>
            <person name="Mora-Montes H.M."/>
            <person name="Almeida S.R."/>
            <person name="Stajich J.E."/>
            <person name="Lopes-Bezerra L.M."/>
            <person name="Vasconcelos A.T."/>
            <person name="Felipe M.S."/>
        </authorList>
    </citation>
    <scope>NUCLEOTIDE SEQUENCE [LARGE SCALE GENOMIC DNA]</scope>
    <source>
        <strain evidence="9 10">1099-18</strain>
    </source>
</reference>
<evidence type="ECO:0000259" key="7">
    <source>
        <dbReference type="Pfam" id="PF23239"/>
    </source>
</evidence>
<gene>
    <name evidence="9" type="ORF">SPSK_01419</name>
</gene>
<feature type="compositionally biased region" description="Basic and acidic residues" evidence="4">
    <location>
        <begin position="1"/>
        <end position="16"/>
    </location>
</feature>
<feature type="repeat" description="ANK" evidence="2">
    <location>
        <begin position="896"/>
        <end position="928"/>
    </location>
</feature>
<feature type="compositionally biased region" description="Polar residues" evidence="4">
    <location>
        <begin position="90"/>
        <end position="100"/>
    </location>
</feature>
<evidence type="ECO:0000256" key="2">
    <source>
        <dbReference type="PROSITE-ProRule" id="PRU00023"/>
    </source>
</evidence>
<dbReference type="Proteomes" id="UP000033710">
    <property type="component" value="Unassembled WGS sequence"/>
</dbReference>
<protein>
    <submittedName>
        <fullName evidence="9">Ankyrin repeat protein</fullName>
    </submittedName>
</protein>
<feature type="region of interest" description="Disordered" evidence="4">
    <location>
        <begin position="1"/>
        <end position="59"/>
    </location>
</feature>
<dbReference type="InterPro" id="IPR036770">
    <property type="entry name" value="Ankyrin_rpt-contain_sf"/>
</dbReference>
<evidence type="ECO:0000313" key="9">
    <source>
        <dbReference type="EMBL" id="KJR87190.1"/>
    </source>
</evidence>
<evidence type="ECO:0000259" key="6">
    <source>
        <dbReference type="Pfam" id="PF22939"/>
    </source>
</evidence>
<feature type="domain" description="DUF7069" evidence="7">
    <location>
        <begin position="584"/>
        <end position="652"/>
    </location>
</feature>
<evidence type="ECO:0000256" key="4">
    <source>
        <dbReference type="SAM" id="MobiDB-lite"/>
    </source>
</evidence>
<reference evidence="9 10" key="2">
    <citation type="journal article" date="2015" name="Eukaryot. Cell">
        <title>Asexual propagation of a virulent clone complex in a human and feline outbreak of sporotrichosis.</title>
        <authorList>
            <person name="Teixeira Mde M."/>
            <person name="Rodrigues A.M."/>
            <person name="Tsui C.K."/>
            <person name="de Almeida L.G."/>
            <person name="Van Diepeningen A.D."/>
            <person name="van den Ende B.G."/>
            <person name="Fernandes G.F."/>
            <person name="Kano R."/>
            <person name="Hamelin R.C."/>
            <person name="Lopes-Bezerra L.M."/>
            <person name="Vasconcelos A.T."/>
            <person name="de Hoog S."/>
            <person name="de Camargo Z.P."/>
            <person name="Felipe M.S."/>
        </authorList>
    </citation>
    <scope>NUCLEOTIDE SEQUENCE [LARGE SCALE GENOMIC DNA]</scope>
    <source>
        <strain evidence="9 10">1099-18</strain>
    </source>
</reference>
<dbReference type="InterPro" id="IPR054471">
    <property type="entry name" value="GPIID_WHD"/>
</dbReference>
<name>A0A0F2MEA5_SPOSC</name>
<dbReference type="Pfam" id="PF24883">
    <property type="entry name" value="NPHP3_N"/>
    <property type="match status" value="1"/>
</dbReference>